<dbReference type="InterPro" id="IPR039426">
    <property type="entry name" value="TonB-dep_rcpt-like"/>
</dbReference>
<reference evidence="4 5" key="1">
    <citation type="submission" date="2016-02" db="EMBL/GenBank/DDBJ databases">
        <title>Draft genome sequence of Thermodesulfatator sp. S606.</title>
        <authorList>
            <person name="Lai Q."/>
            <person name="Cao J."/>
            <person name="Dupont S."/>
            <person name="Shao Z."/>
            <person name="Jebbar M."/>
            <person name="Alain K."/>
        </authorList>
    </citation>
    <scope>NUCLEOTIDE SEQUENCE [LARGE SCALE GENOMIC DNA]</scope>
    <source>
        <strain evidence="4 5">S606</strain>
    </source>
</reference>
<keyword evidence="1" id="KW-0732">Signal</keyword>
<keyword evidence="2" id="KW-0812">Transmembrane</keyword>
<dbReference type="Gene3D" id="2.170.130.10">
    <property type="entry name" value="TonB-dependent receptor, plug domain"/>
    <property type="match status" value="1"/>
</dbReference>
<dbReference type="SUPFAM" id="SSF56935">
    <property type="entry name" value="Porins"/>
    <property type="match status" value="1"/>
</dbReference>
<evidence type="ECO:0000313" key="5">
    <source>
        <dbReference type="Proteomes" id="UP000076964"/>
    </source>
</evidence>
<keyword evidence="2" id="KW-0813">Transport</keyword>
<dbReference type="STRING" id="1795632.TH606_05295"/>
<feature type="domain" description="TonB-dependent receptor plug" evidence="3">
    <location>
        <begin position="5"/>
        <end position="73"/>
    </location>
</feature>
<keyword evidence="2" id="KW-1134">Transmembrane beta strand</keyword>
<dbReference type="Pfam" id="PF07715">
    <property type="entry name" value="Plug"/>
    <property type="match status" value="1"/>
</dbReference>
<dbReference type="Proteomes" id="UP000076964">
    <property type="component" value="Unassembled WGS sequence"/>
</dbReference>
<keyword evidence="2" id="KW-0998">Cell outer membrane</keyword>
<dbReference type="GO" id="GO:0015344">
    <property type="term" value="F:siderophore uptake transmembrane transporter activity"/>
    <property type="evidence" value="ECO:0007669"/>
    <property type="project" value="TreeGrafter"/>
</dbReference>
<accession>A0A177E8E8</accession>
<dbReference type="EMBL" id="LSFI01000020">
    <property type="protein sequence ID" value="OAG27771.1"/>
    <property type="molecule type" value="Genomic_DNA"/>
</dbReference>
<dbReference type="GO" id="GO:0009279">
    <property type="term" value="C:cell outer membrane"/>
    <property type="evidence" value="ECO:0007669"/>
    <property type="project" value="UniProtKB-SubCell"/>
</dbReference>
<keyword evidence="5" id="KW-1185">Reference proteome</keyword>
<dbReference type="InterPro" id="IPR037066">
    <property type="entry name" value="Plug_dom_sf"/>
</dbReference>
<proteinExistence type="inferred from homology"/>
<protein>
    <recommendedName>
        <fullName evidence="3">TonB-dependent receptor plug domain-containing protein</fullName>
    </recommendedName>
</protein>
<comment type="caution">
    <text evidence="4">The sequence shown here is derived from an EMBL/GenBank/DDBJ whole genome shotgun (WGS) entry which is preliminary data.</text>
</comment>
<keyword evidence="2" id="KW-0472">Membrane</keyword>
<dbReference type="GO" id="GO:0044718">
    <property type="term" value="P:siderophore transmembrane transport"/>
    <property type="evidence" value="ECO:0007669"/>
    <property type="project" value="TreeGrafter"/>
</dbReference>
<dbReference type="PANTHER" id="PTHR30069">
    <property type="entry name" value="TONB-DEPENDENT OUTER MEMBRANE RECEPTOR"/>
    <property type="match status" value="1"/>
</dbReference>
<dbReference type="AlphaFoldDB" id="A0A177E8E8"/>
<evidence type="ECO:0000256" key="1">
    <source>
        <dbReference type="ARBA" id="ARBA00022729"/>
    </source>
</evidence>
<name>A0A177E8E8_9BACT</name>
<evidence type="ECO:0000313" key="4">
    <source>
        <dbReference type="EMBL" id="OAG27771.1"/>
    </source>
</evidence>
<dbReference type="InterPro" id="IPR012910">
    <property type="entry name" value="Plug_dom"/>
</dbReference>
<organism evidence="4 5">
    <name type="scientific">Thermodesulfatator autotrophicus</name>
    <dbReference type="NCBI Taxonomy" id="1795632"/>
    <lineage>
        <taxon>Bacteria</taxon>
        <taxon>Pseudomonadati</taxon>
        <taxon>Thermodesulfobacteriota</taxon>
        <taxon>Thermodesulfobacteria</taxon>
        <taxon>Thermodesulfobacteriales</taxon>
        <taxon>Thermodesulfatatoraceae</taxon>
        <taxon>Thermodesulfatator</taxon>
    </lineage>
</organism>
<evidence type="ECO:0000259" key="3">
    <source>
        <dbReference type="Pfam" id="PF07715"/>
    </source>
</evidence>
<evidence type="ECO:0000256" key="2">
    <source>
        <dbReference type="PROSITE-ProRule" id="PRU01360"/>
    </source>
</evidence>
<comment type="subcellular location">
    <subcellularLocation>
        <location evidence="2">Cell outer membrane</location>
        <topology evidence="2">Multi-pass membrane protein</topology>
    </subcellularLocation>
</comment>
<dbReference type="PANTHER" id="PTHR30069:SF29">
    <property type="entry name" value="HEMOGLOBIN AND HEMOGLOBIN-HAPTOGLOBIN-BINDING PROTEIN 1-RELATED"/>
    <property type="match status" value="1"/>
</dbReference>
<gene>
    <name evidence="4" type="ORF">TH606_05295</name>
</gene>
<comment type="similarity">
    <text evidence="2">Belongs to the TonB-dependent receptor family.</text>
</comment>
<dbReference type="PROSITE" id="PS52016">
    <property type="entry name" value="TONB_DEPENDENT_REC_3"/>
    <property type="match status" value="1"/>
</dbReference>
<sequence length="132" mass="14070">MNQVSGVKASASSVSLWGSSKVKVFLDGRSINDPTSRHGAVKWDLVPLKNVVQIKICKGTGSAEFGDDTSGGVIIISTKKISSLYGYVEGYLGNLDTKSTEAYLEKRLITSGFLSQGTTTRLTATLPRQEPG</sequence>